<organism evidence="1 2">
    <name type="scientific">Corynebacterium pollutisoli</name>
    <dbReference type="NCBI Taxonomy" id="1610489"/>
    <lineage>
        <taxon>Bacteria</taxon>
        <taxon>Bacillati</taxon>
        <taxon>Actinomycetota</taxon>
        <taxon>Actinomycetes</taxon>
        <taxon>Mycobacteriales</taxon>
        <taxon>Corynebacteriaceae</taxon>
        <taxon>Corynebacterium</taxon>
    </lineage>
</organism>
<accession>A0A1X7K2M5</accession>
<dbReference type="AlphaFoldDB" id="A0A1X7K2M5"/>
<gene>
    <name evidence="1" type="ORF">SAMN06295981_2179</name>
</gene>
<evidence type="ECO:0000313" key="1">
    <source>
        <dbReference type="EMBL" id="SMG35147.1"/>
    </source>
</evidence>
<proteinExistence type="predicted"/>
<dbReference type="EMBL" id="FXAR01000008">
    <property type="protein sequence ID" value="SMG35147.1"/>
    <property type="molecule type" value="Genomic_DNA"/>
</dbReference>
<name>A0A1X7K2M5_9CORY</name>
<evidence type="ECO:0000313" key="2">
    <source>
        <dbReference type="Proteomes" id="UP000193309"/>
    </source>
</evidence>
<keyword evidence="2" id="KW-1185">Reference proteome</keyword>
<dbReference type="RefSeq" id="WP_085550272.1">
    <property type="nucleotide sequence ID" value="NZ_FXAR01000008.1"/>
</dbReference>
<reference evidence="2" key="1">
    <citation type="submission" date="2017-04" db="EMBL/GenBank/DDBJ databases">
        <authorList>
            <person name="Varghese N."/>
            <person name="Submissions S."/>
        </authorList>
    </citation>
    <scope>NUCLEOTIDE SEQUENCE [LARGE SCALE GENOMIC DNA]</scope>
    <source>
        <strain evidence="2">VDS</strain>
    </source>
</reference>
<dbReference type="Proteomes" id="UP000193309">
    <property type="component" value="Unassembled WGS sequence"/>
</dbReference>
<protein>
    <submittedName>
        <fullName evidence="1">Uncharacterized protein</fullName>
    </submittedName>
</protein>
<dbReference type="OrthoDB" id="68373at2"/>
<sequence length="187" mass="21243">MSLDKESRNQLRELIFGSDAGLSDRLLEDPAAWRELIVRAKEADSETTDILMEAVLAARAADVSWESIGSALQISRQAAQQRFGKARAEDNAGPDQRRFFGLTAFNEIGELNRVGRYGWHSVGNGPLFHAVERDEFQWEHHRTTFPTDPARMERDGWQRAGSGWFPWVYWKRRLDVPALEGDAGITQ</sequence>